<sequence>MKKLVLAAVAAVALAGCGGDDTAGNLTVEGNVRGLKKGVLYLQQVADTSLVTLDSVVVKGNGEFRLTSPVDGADIFYLYLDKADNNQLNDRIVFFAEPGTIRIDTEWDAFESEAAISGSAANEKFAEYRKIQSRYHVQQLELARAMGELQQPQDSAALDSLDRVGQRLTLRSYLYALNFALNNTDSHLAPFVAITEVSDANPKYLDSIYQALSPAVAESKYGKQLKELLSEQRSQAENPD</sequence>
<dbReference type="eggNOG" id="ENOG502ZH5W">
    <property type="taxonomic scope" value="Bacteria"/>
</dbReference>
<dbReference type="HOGENOM" id="CLU_103789_0_0_10"/>
<evidence type="ECO:0000313" key="3">
    <source>
        <dbReference type="Proteomes" id="UP000009049"/>
    </source>
</evidence>
<evidence type="ECO:0000313" key="2">
    <source>
        <dbReference type="EMBL" id="EAR14158.1"/>
    </source>
</evidence>
<keyword evidence="3" id="KW-1185">Reference proteome</keyword>
<dbReference type="EMBL" id="CP001712">
    <property type="protein sequence ID" value="EAR14158.1"/>
    <property type="molecule type" value="Genomic_DNA"/>
</dbReference>
<feature type="domain" description="DUF4369" evidence="1">
    <location>
        <begin position="27"/>
        <end position="125"/>
    </location>
</feature>
<reference evidence="2 3" key="1">
    <citation type="journal article" date="2009" name="J. Bacteriol.">
        <title>Complete genome sequence of Robiginitalea biformata HTCC2501.</title>
        <authorList>
            <person name="Oh H.M."/>
            <person name="Giovannoni S.J."/>
            <person name="Lee K."/>
            <person name="Ferriera S."/>
            <person name="Johnson J."/>
            <person name="Cho J.C."/>
        </authorList>
    </citation>
    <scope>NUCLEOTIDE SEQUENCE [LARGE SCALE GENOMIC DNA]</scope>
    <source>
        <strain evidence="3">ATCC BAA-864 / HTCC2501 / KCTC 12146</strain>
    </source>
</reference>
<proteinExistence type="predicted"/>
<dbReference type="OrthoDB" id="1143206at2"/>
<accession>A4CQ73</accession>
<evidence type="ECO:0000259" key="1">
    <source>
        <dbReference type="Pfam" id="PF14289"/>
    </source>
</evidence>
<dbReference type="PROSITE" id="PS51257">
    <property type="entry name" value="PROKAR_LIPOPROTEIN"/>
    <property type="match status" value="1"/>
</dbReference>
<dbReference type="KEGG" id="rbi:RB2501_01990"/>
<protein>
    <recommendedName>
        <fullName evidence="1">DUF4369 domain-containing protein</fullName>
    </recommendedName>
</protein>
<dbReference type="STRING" id="313596.RB2501_01990"/>
<dbReference type="RefSeq" id="WP_015755594.1">
    <property type="nucleotide sequence ID" value="NC_013222.1"/>
</dbReference>
<dbReference type="InterPro" id="IPR025380">
    <property type="entry name" value="DUF4369"/>
</dbReference>
<organism evidence="2 3">
    <name type="scientific">Robiginitalea biformata (strain ATCC BAA-864 / DSM 15991 / KCTC 12146 / HTCC2501)</name>
    <dbReference type="NCBI Taxonomy" id="313596"/>
    <lineage>
        <taxon>Bacteria</taxon>
        <taxon>Pseudomonadati</taxon>
        <taxon>Bacteroidota</taxon>
        <taxon>Flavobacteriia</taxon>
        <taxon>Flavobacteriales</taxon>
        <taxon>Flavobacteriaceae</taxon>
        <taxon>Robiginitalea</taxon>
    </lineage>
</organism>
<dbReference type="Pfam" id="PF14289">
    <property type="entry name" value="DUF4369"/>
    <property type="match status" value="1"/>
</dbReference>
<gene>
    <name evidence="2" type="ordered locus">RB2501_01990</name>
</gene>
<dbReference type="Proteomes" id="UP000009049">
    <property type="component" value="Chromosome"/>
</dbReference>
<dbReference type="AlphaFoldDB" id="A4CQ73"/>
<name>A4CQ73_ROBBH</name>